<dbReference type="EMBL" id="KZ679016">
    <property type="protein sequence ID" value="PSS10854.1"/>
    <property type="molecule type" value="Genomic_DNA"/>
</dbReference>
<feature type="chain" id="PRO_5015519046" evidence="2">
    <location>
        <begin position="18"/>
        <end position="120"/>
    </location>
</feature>
<feature type="signal peptide" evidence="2">
    <location>
        <begin position="1"/>
        <end position="17"/>
    </location>
</feature>
<dbReference type="InParanoid" id="A0A2T3ATP0"/>
<dbReference type="RefSeq" id="XP_024718033.1">
    <property type="nucleotide sequence ID" value="XM_024863775.1"/>
</dbReference>
<name>A0A2T3ATP0_AMORE</name>
<feature type="compositionally biased region" description="Basic and acidic residues" evidence="1">
    <location>
        <begin position="57"/>
        <end position="70"/>
    </location>
</feature>
<evidence type="ECO:0000256" key="1">
    <source>
        <dbReference type="SAM" id="MobiDB-lite"/>
    </source>
</evidence>
<dbReference type="AlphaFoldDB" id="A0A2T3ATP0"/>
<gene>
    <name evidence="3" type="ORF">M430DRAFT_179916</name>
</gene>
<dbReference type="Proteomes" id="UP000241818">
    <property type="component" value="Unassembled WGS sequence"/>
</dbReference>
<reference evidence="3 4" key="1">
    <citation type="journal article" date="2018" name="New Phytol.">
        <title>Comparative genomics and transcriptomics depict ericoid mycorrhizal fungi as versatile saprotrophs and plant mutualists.</title>
        <authorList>
            <person name="Martino E."/>
            <person name="Morin E."/>
            <person name="Grelet G.A."/>
            <person name="Kuo A."/>
            <person name="Kohler A."/>
            <person name="Daghino S."/>
            <person name="Barry K.W."/>
            <person name="Cichocki N."/>
            <person name="Clum A."/>
            <person name="Dockter R.B."/>
            <person name="Hainaut M."/>
            <person name="Kuo R.C."/>
            <person name="LaButti K."/>
            <person name="Lindahl B.D."/>
            <person name="Lindquist E.A."/>
            <person name="Lipzen A."/>
            <person name="Khouja H.R."/>
            <person name="Magnuson J."/>
            <person name="Murat C."/>
            <person name="Ohm R.A."/>
            <person name="Singer S.W."/>
            <person name="Spatafora J.W."/>
            <person name="Wang M."/>
            <person name="Veneault-Fourrey C."/>
            <person name="Henrissat B."/>
            <person name="Grigoriev I.V."/>
            <person name="Martin F.M."/>
            <person name="Perotto S."/>
        </authorList>
    </citation>
    <scope>NUCLEOTIDE SEQUENCE [LARGE SCALE GENOMIC DNA]</scope>
    <source>
        <strain evidence="3 4">ATCC 22711</strain>
    </source>
</reference>
<sequence>MAFFLLSFVLNHYPAYSTLLYSPIPMSGPPLPTRPFHPYPYPLKKQIATLVVSVSKRPNDRANPRTPNEKKKQRADYLASAEGGGRKEVVAWVSLVSAMAVVMQKKPSPSSPLITALHAL</sequence>
<organism evidence="3 4">
    <name type="scientific">Amorphotheca resinae ATCC 22711</name>
    <dbReference type="NCBI Taxonomy" id="857342"/>
    <lineage>
        <taxon>Eukaryota</taxon>
        <taxon>Fungi</taxon>
        <taxon>Dikarya</taxon>
        <taxon>Ascomycota</taxon>
        <taxon>Pezizomycotina</taxon>
        <taxon>Leotiomycetes</taxon>
        <taxon>Helotiales</taxon>
        <taxon>Amorphothecaceae</taxon>
        <taxon>Amorphotheca</taxon>
    </lineage>
</organism>
<evidence type="ECO:0000313" key="3">
    <source>
        <dbReference type="EMBL" id="PSS10854.1"/>
    </source>
</evidence>
<protein>
    <submittedName>
        <fullName evidence="3">Uncharacterized protein</fullName>
    </submittedName>
</protein>
<feature type="region of interest" description="Disordered" evidence="1">
    <location>
        <begin position="55"/>
        <end position="80"/>
    </location>
</feature>
<dbReference type="GeneID" id="36571856"/>
<proteinExistence type="predicted"/>
<evidence type="ECO:0000256" key="2">
    <source>
        <dbReference type="SAM" id="SignalP"/>
    </source>
</evidence>
<keyword evidence="4" id="KW-1185">Reference proteome</keyword>
<evidence type="ECO:0000313" key="4">
    <source>
        <dbReference type="Proteomes" id="UP000241818"/>
    </source>
</evidence>
<accession>A0A2T3ATP0</accession>
<keyword evidence="2" id="KW-0732">Signal</keyword>